<dbReference type="PANTHER" id="PTHR45774:SF3">
    <property type="entry name" value="BTB (POZ) DOMAIN-CONTAINING 2B-RELATED"/>
    <property type="match status" value="1"/>
</dbReference>
<keyword evidence="3" id="KW-1185">Reference proteome</keyword>
<accession>A0A078AF28</accession>
<sequence length="421" mass="47794">MLYGPFVEGNRREITIPNIQPKIFKCLMTFIYTGFVQIDTDILVPLIQAADQYSVRGAKEEFGRAAQSFMQKATHTDPRCITQVLKLFYDSYVVDIPEILKMCLEFIDQHTVEVLESEAIIGLHKELMGLILKRDSLYDGLEEIQLYLACLRWGNFSIQFLIARGFGKLDYSDEKQFDISGINSQQREDLIEILKNVRLPLIPAEIIIQKIEPSNLIDIHEVYVAMAFQAAPDCFKNDKSDKFRHRYGSEVPWSWSKEHHGPHILLSNNFKTAHGCHYDWEKIVGNVVWRSGIHKFEIQIELNMLASSNTWQIIVGVAAVPQNSPPINLQNHLGSTAKEWGMMCLSGQKINKNIQEDYTQGSRRGDIIGVIVDLNTGRLEFTKNGVSLGIAYENVKGPVSPCISLLKGQKITLLSTNGKFF</sequence>
<dbReference type="InterPro" id="IPR001870">
    <property type="entry name" value="B30.2/SPRY"/>
</dbReference>
<dbReference type="PANTHER" id="PTHR45774">
    <property type="entry name" value="BTB/POZ DOMAIN-CONTAINING"/>
    <property type="match status" value="1"/>
</dbReference>
<dbReference type="InterPro" id="IPR043136">
    <property type="entry name" value="B30.2/SPRY_sf"/>
</dbReference>
<dbReference type="Gene3D" id="3.30.710.10">
    <property type="entry name" value="Potassium Channel Kv1.1, Chain A"/>
    <property type="match status" value="1"/>
</dbReference>
<organism evidence="2 3">
    <name type="scientific">Stylonychia lemnae</name>
    <name type="common">Ciliate</name>
    <dbReference type="NCBI Taxonomy" id="5949"/>
    <lineage>
        <taxon>Eukaryota</taxon>
        <taxon>Sar</taxon>
        <taxon>Alveolata</taxon>
        <taxon>Ciliophora</taxon>
        <taxon>Intramacronucleata</taxon>
        <taxon>Spirotrichea</taxon>
        <taxon>Stichotrichia</taxon>
        <taxon>Sporadotrichida</taxon>
        <taxon>Oxytrichidae</taxon>
        <taxon>Stylonychinae</taxon>
        <taxon>Stylonychia</taxon>
    </lineage>
</organism>
<dbReference type="InterPro" id="IPR011333">
    <property type="entry name" value="SKP1/BTB/POZ_sf"/>
</dbReference>
<dbReference type="EMBL" id="CCKQ01008944">
    <property type="protein sequence ID" value="CDW80411.1"/>
    <property type="molecule type" value="Genomic_DNA"/>
</dbReference>
<dbReference type="OMA" id="IDIHEVY"/>
<dbReference type="InterPro" id="IPR003877">
    <property type="entry name" value="SPRY_dom"/>
</dbReference>
<dbReference type="OrthoDB" id="307300at2759"/>
<dbReference type="PROSITE" id="PS50188">
    <property type="entry name" value="B302_SPRY"/>
    <property type="match status" value="1"/>
</dbReference>
<dbReference type="InterPro" id="IPR000210">
    <property type="entry name" value="BTB/POZ_dom"/>
</dbReference>
<dbReference type="InParanoid" id="A0A078AF28"/>
<dbReference type="AlphaFoldDB" id="A0A078AF28"/>
<reference evidence="2 3" key="1">
    <citation type="submission" date="2014-06" db="EMBL/GenBank/DDBJ databases">
        <authorList>
            <person name="Swart Estienne"/>
        </authorList>
    </citation>
    <scope>NUCLEOTIDE SEQUENCE [LARGE SCALE GENOMIC DNA]</scope>
    <source>
        <strain evidence="2 3">130c</strain>
    </source>
</reference>
<evidence type="ECO:0000313" key="2">
    <source>
        <dbReference type="EMBL" id="CDW80411.1"/>
    </source>
</evidence>
<proteinExistence type="predicted"/>
<dbReference type="Pfam" id="PF00622">
    <property type="entry name" value="SPRY"/>
    <property type="match status" value="1"/>
</dbReference>
<feature type="domain" description="B30.2/SPRY" evidence="1">
    <location>
        <begin position="233"/>
        <end position="420"/>
    </location>
</feature>
<dbReference type="SUPFAM" id="SSF54695">
    <property type="entry name" value="POZ domain"/>
    <property type="match status" value="1"/>
</dbReference>
<dbReference type="Gene3D" id="2.60.120.920">
    <property type="match status" value="1"/>
</dbReference>
<dbReference type="InterPro" id="IPR011705">
    <property type="entry name" value="BACK"/>
</dbReference>
<protein>
    <submittedName>
        <fullName evidence="2">Btb poz domain-containing protein 2</fullName>
    </submittedName>
</protein>
<evidence type="ECO:0000259" key="1">
    <source>
        <dbReference type="PROSITE" id="PS50188"/>
    </source>
</evidence>
<gene>
    <name evidence="2" type="primary">Contig3000.g3207</name>
    <name evidence="2" type="ORF">STYLEM_9409</name>
</gene>
<dbReference type="SMART" id="SM00449">
    <property type="entry name" value="SPRY"/>
    <property type="match status" value="1"/>
</dbReference>
<dbReference type="Pfam" id="PF00651">
    <property type="entry name" value="BTB"/>
    <property type="match status" value="1"/>
</dbReference>
<dbReference type="Gene3D" id="1.25.40.420">
    <property type="match status" value="1"/>
</dbReference>
<dbReference type="SUPFAM" id="SSF49899">
    <property type="entry name" value="Concanavalin A-like lectins/glucanases"/>
    <property type="match status" value="1"/>
</dbReference>
<dbReference type="SMART" id="SM00875">
    <property type="entry name" value="BACK"/>
    <property type="match status" value="1"/>
</dbReference>
<evidence type="ECO:0000313" key="3">
    <source>
        <dbReference type="Proteomes" id="UP000039865"/>
    </source>
</evidence>
<name>A0A078AF28_STYLE</name>
<dbReference type="Pfam" id="PF07707">
    <property type="entry name" value="BACK"/>
    <property type="match status" value="1"/>
</dbReference>
<dbReference type="CDD" id="cd11709">
    <property type="entry name" value="SPRY"/>
    <property type="match status" value="1"/>
</dbReference>
<dbReference type="Proteomes" id="UP000039865">
    <property type="component" value="Unassembled WGS sequence"/>
</dbReference>
<dbReference type="InterPro" id="IPR013320">
    <property type="entry name" value="ConA-like_dom_sf"/>
</dbReference>